<accession>A0A1M6MJG7</accession>
<proteinExistence type="inferred from homology"/>
<reference evidence="3 4" key="1">
    <citation type="submission" date="2016-11" db="EMBL/GenBank/DDBJ databases">
        <authorList>
            <person name="Jaros S."/>
            <person name="Januszkiewicz K."/>
            <person name="Wedrychowicz H."/>
        </authorList>
    </citation>
    <scope>NUCLEOTIDE SEQUENCE [LARGE SCALE GENOMIC DNA]</scope>
    <source>
        <strain evidence="3 4">CGMCC 4.5723</strain>
    </source>
</reference>
<name>A0A1M6MJG7_9ACTN</name>
<dbReference type="RefSeq" id="WP_073380366.1">
    <property type="nucleotide sequence ID" value="NZ_FQZK01000010.1"/>
</dbReference>
<dbReference type="EMBL" id="FQZK01000010">
    <property type="protein sequence ID" value="SHJ83612.1"/>
    <property type="molecule type" value="Genomic_DNA"/>
</dbReference>
<dbReference type="PRINTS" id="PR00081">
    <property type="entry name" value="GDHRDH"/>
</dbReference>
<dbReference type="InterPro" id="IPR002347">
    <property type="entry name" value="SDR_fam"/>
</dbReference>
<evidence type="ECO:0000313" key="3">
    <source>
        <dbReference type="EMBL" id="SHJ83612.1"/>
    </source>
</evidence>
<protein>
    <submittedName>
        <fullName evidence="3">3-oxoacyl-[acyl-carrier protein] reductase</fullName>
    </submittedName>
</protein>
<dbReference type="Pfam" id="PF13561">
    <property type="entry name" value="adh_short_C2"/>
    <property type="match status" value="1"/>
</dbReference>
<keyword evidence="4" id="KW-1185">Reference proteome</keyword>
<keyword evidence="2" id="KW-0560">Oxidoreductase</keyword>
<dbReference type="InterPro" id="IPR036291">
    <property type="entry name" value="NAD(P)-bd_dom_sf"/>
</dbReference>
<comment type="similarity">
    <text evidence="1">Belongs to the short-chain dehydrogenases/reductases (SDR) family.</text>
</comment>
<evidence type="ECO:0000256" key="2">
    <source>
        <dbReference type="ARBA" id="ARBA00023002"/>
    </source>
</evidence>
<evidence type="ECO:0000256" key="1">
    <source>
        <dbReference type="ARBA" id="ARBA00006484"/>
    </source>
</evidence>
<dbReference type="PANTHER" id="PTHR43639:SF1">
    <property type="entry name" value="SHORT-CHAIN DEHYDROGENASE_REDUCTASE FAMILY PROTEIN"/>
    <property type="match status" value="1"/>
</dbReference>
<gene>
    <name evidence="3" type="ORF">SAMN05421803_11081</name>
</gene>
<dbReference type="Proteomes" id="UP000184452">
    <property type="component" value="Unassembled WGS sequence"/>
</dbReference>
<dbReference type="STRING" id="758803.SAMN05421803_11081"/>
<organism evidence="3 4">
    <name type="scientific">Nocardiopsis flavescens</name>
    <dbReference type="NCBI Taxonomy" id="758803"/>
    <lineage>
        <taxon>Bacteria</taxon>
        <taxon>Bacillati</taxon>
        <taxon>Actinomycetota</taxon>
        <taxon>Actinomycetes</taxon>
        <taxon>Streptosporangiales</taxon>
        <taxon>Nocardiopsidaceae</taxon>
        <taxon>Nocardiopsis</taxon>
    </lineage>
</organism>
<dbReference type="OrthoDB" id="7064009at2"/>
<dbReference type="GO" id="GO:0016491">
    <property type="term" value="F:oxidoreductase activity"/>
    <property type="evidence" value="ECO:0007669"/>
    <property type="project" value="UniProtKB-KW"/>
</dbReference>
<sequence length="250" mass="25356">MTDLSGKVAVATSSSRGIGSAIVQRYAWLGASVVIAYSTDEDGALHTLEEVEAAGGRGIVVRADVASPAGLDALYATAVDTFGRLDIVVANAGEEVADRPVAEVTEEQFDRLFAVNAKGAFFALQKAARLVSDGGRLIYVGSGTTTGPRPGTGLYSSSKRVAEHLVRVLAMELSPRNVTVNTILPAVALGAGVPTGAAAGGGFHHTARFPPLGGRGDGPEDVADAAEYLAGELAGRVSGQSLVVSGGAPR</sequence>
<dbReference type="SUPFAM" id="SSF51735">
    <property type="entry name" value="NAD(P)-binding Rossmann-fold domains"/>
    <property type="match status" value="1"/>
</dbReference>
<evidence type="ECO:0000313" key="4">
    <source>
        <dbReference type="Proteomes" id="UP000184452"/>
    </source>
</evidence>
<dbReference type="PANTHER" id="PTHR43639">
    <property type="entry name" value="OXIDOREDUCTASE, SHORT-CHAIN DEHYDROGENASE/REDUCTASE FAMILY (AFU_ORTHOLOGUE AFUA_5G02870)"/>
    <property type="match status" value="1"/>
</dbReference>
<dbReference type="FunFam" id="3.40.50.720:FF:000084">
    <property type="entry name" value="Short-chain dehydrogenase reductase"/>
    <property type="match status" value="1"/>
</dbReference>
<dbReference type="Gene3D" id="3.40.50.720">
    <property type="entry name" value="NAD(P)-binding Rossmann-like Domain"/>
    <property type="match status" value="1"/>
</dbReference>
<dbReference type="AlphaFoldDB" id="A0A1M6MJG7"/>